<dbReference type="CDD" id="cd02870">
    <property type="entry name" value="PseudoU_synth_RsuA_like"/>
    <property type="match status" value="1"/>
</dbReference>
<reference evidence="7 8" key="1">
    <citation type="submission" date="2019-02" db="EMBL/GenBank/DDBJ databases">
        <title>Deep-cultivation of Planctomycetes and their phenomic and genomic characterization uncovers novel biology.</title>
        <authorList>
            <person name="Wiegand S."/>
            <person name="Jogler M."/>
            <person name="Boedeker C."/>
            <person name="Pinto D."/>
            <person name="Vollmers J."/>
            <person name="Rivas-Marin E."/>
            <person name="Kohn T."/>
            <person name="Peeters S.H."/>
            <person name="Heuer A."/>
            <person name="Rast P."/>
            <person name="Oberbeckmann S."/>
            <person name="Bunk B."/>
            <person name="Jeske O."/>
            <person name="Meyerdierks A."/>
            <person name="Storesund J.E."/>
            <person name="Kallscheuer N."/>
            <person name="Luecker S."/>
            <person name="Lage O.M."/>
            <person name="Pohl T."/>
            <person name="Merkel B.J."/>
            <person name="Hornburger P."/>
            <person name="Mueller R.-W."/>
            <person name="Bruemmer F."/>
            <person name="Labrenz M."/>
            <person name="Spormann A.M."/>
            <person name="Op den Camp H."/>
            <person name="Overmann J."/>
            <person name="Amann R."/>
            <person name="Jetten M.S.M."/>
            <person name="Mascher T."/>
            <person name="Medema M.H."/>
            <person name="Devos D.P."/>
            <person name="Kaster A.-K."/>
            <person name="Ovreas L."/>
            <person name="Rohde M."/>
            <person name="Galperin M.Y."/>
            <person name="Jogler C."/>
        </authorList>
    </citation>
    <scope>NUCLEOTIDE SEQUENCE [LARGE SCALE GENOMIC DNA]</scope>
    <source>
        <strain evidence="7 8">K23_9</strain>
    </source>
</reference>
<feature type="compositionally biased region" description="Low complexity" evidence="5">
    <location>
        <begin position="372"/>
        <end position="384"/>
    </location>
</feature>
<evidence type="ECO:0000313" key="8">
    <source>
        <dbReference type="Proteomes" id="UP000319817"/>
    </source>
</evidence>
<dbReference type="SMART" id="SM00363">
    <property type="entry name" value="S4"/>
    <property type="match status" value="1"/>
</dbReference>
<dbReference type="OrthoDB" id="9807213at2"/>
<dbReference type="GO" id="GO:0000455">
    <property type="term" value="P:enzyme-directed rRNA pseudouridine synthesis"/>
    <property type="evidence" value="ECO:0007669"/>
    <property type="project" value="UniProtKB-ARBA"/>
</dbReference>
<dbReference type="RefSeq" id="WP_145420004.1">
    <property type="nucleotide sequence ID" value="NZ_CP036526.1"/>
</dbReference>
<feature type="compositionally biased region" description="Basic residues" evidence="5">
    <location>
        <begin position="385"/>
        <end position="403"/>
    </location>
</feature>
<dbReference type="FunFam" id="3.10.290.10:FF:000003">
    <property type="entry name" value="Pseudouridine synthase"/>
    <property type="match status" value="1"/>
</dbReference>
<feature type="compositionally biased region" description="Basic residues" evidence="5">
    <location>
        <begin position="279"/>
        <end position="288"/>
    </location>
</feature>
<evidence type="ECO:0000259" key="6">
    <source>
        <dbReference type="SMART" id="SM00363"/>
    </source>
</evidence>
<dbReference type="InterPro" id="IPR002942">
    <property type="entry name" value="S4_RNA-bd"/>
</dbReference>
<dbReference type="AlphaFoldDB" id="A0A517NYR8"/>
<dbReference type="CDD" id="cd00165">
    <property type="entry name" value="S4"/>
    <property type="match status" value="1"/>
</dbReference>
<keyword evidence="3" id="KW-0694">RNA-binding</keyword>
<dbReference type="InterPro" id="IPR042092">
    <property type="entry name" value="PsdUridine_s_RsuA/RluB/E/F_cat"/>
</dbReference>
<dbReference type="Gene3D" id="3.10.290.10">
    <property type="entry name" value="RNA-binding S4 domain"/>
    <property type="match status" value="1"/>
</dbReference>
<dbReference type="GO" id="GO:0003723">
    <property type="term" value="F:RNA binding"/>
    <property type="evidence" value="ECO:0007669"/>
    <property type="project" value="UniProtKB-KW"/>
</dbReference>
<keyword evidence="2 4" id="KW-0413">Isomerase</keyword>
<feature type="compositionally biased region" description="Low complexity" evidence="5">
    <location>
        <begin position="289"/>
        <end position="313"/>
    </location>
</feature>
<evidence type="ECO:0000256" key="2">
    <source>
        <dbReference type="ARBA" id="ARBA00023235"/>
    </source>
</evidence>
<name>A0A517NYR8_9BACT</name>
<dbReference type="InterPro" id="IPR050343">
    <property type="entry name" value="RsuA_PseudoU_synthase"/>
</dbReference>
<dbReference type="PANTHER" id="PTHR47683">
    <property type="entry name" value="PSEUDOURIDINE SYNTHASE FAMILY PROTEIN-RELATED"/>
    <property type="match status" value="1"/>
</dbReference>
<feature type="domain" description="RNA-binding S4" evidence="6">
    <location>
        <begin position="34"/>
        <end position="92"/>
    </location>
</feature>
<dbReference type="InterPro" id="IPR020103">
    <property type="entry name" value="PsdUridine_synth_cat_dom_sf"/>
</dbReference>
<keyword evidence="8" id="KW-1185">Reference proteome</keyword>
<evidence type="ECO:0000256" key="5">
    <source>
        <dbReference type="SAM" id="MobiDB-lite"/>
    </source>
</evidence>
<evidence type="ECO:0000256" key="3">
    <source>
        <dbReference type="PROSITE-ProRule" id="PRU00182"/>
    </source>
</evidence>
<dbReference type="InterPro" id="IPR000748">
    <property type="entry name" value="PsdUridine_synth_RsuA/RluB/E/F"/>
</dbReference>
<dbReference type="GO" id="GO:0120159">
    <property type="term" value="F:rRNA pseudouridine synthase activity"/>
    <property type="evidence" value="ECO:0007669"/>
    <property type="project" value="UniProtKB-ARBA"/>
</dbReference>
<dbReference type="Gene3D" id="3.30.70.580">
    <property type="entry name" value="Pseudouridine synthase I, catalytic domain, N-terminal subdomain"/>
    <property type="match status" value="1"/>
</dbReference>
<feature type="region of interest" description="Disordered" evidence="5">
    <location>
        <begin position="266"/>
        <end position="443"/>
    </location>
</feature>
<organism evidence="7 8">
    <name type="scientific">Stieleria marina</name>
    <dbReference type="NCBI Taxonomy" id="1930275"/>
    <lineage>
        <taxon>Bacteria</taxon>
        <taxon>Pseudomonadati</taxon>
        <taxon>Planctomycetota</taxon>
        <taxon>Planctomycetia</taxon>
        <taxon>Pirellulales</taxon>
        <taxon>Pirellulaceae</taxon>
        <taxon>Stieleria</taxon>
    </lineage>
</organism>
<dbReference type="InterPro" id="IPR036986">
    <property type="entry name" value="S4_RNA-bd_sf"/>
</dbReference>
<dbReference type="SUPFAM" id="SSF55174">
    <property type="entry name" value="Alpha-L RNA-binding motif"/>
    <property type="match status" value="1"/>
</dbReference>
<feature type="compositionally biased region" description="Basic residues" evidence="5">
    <location>
        <begin position="413"/>
        <end position="443"/>
    </location>
</feature>
<sequence length="443" mass="48392">MPKRSTNKQASQKQSGSSRRKKAAPKIEKPEGPQRLQRVLAAAGFGSRRQCEELVETGRVAVDGEIASKLGTTVDPKLVKIHVDGVLLRAQKKVYYAVNKPTGVVTTNRDPHGRPRVIDLVPKTERIFPVGRLDRSSEGLILLTNDGDLAQMLAHPKFGVRKIYRVTVAGKVESETMRNMRTGIYIAEGHVKVEGAKIIKAKSKVTELEITLREGKNREIRRILARLGHKVQTLRRIAIGPLRLGDVPPGAYRLVSKEEVRKLHAAAEASRNEGETRLAARKVPRKKGAGASKRAAQRSNYESRSSSPSTNRPAAKRPAKRSKKDASSDVKFEFDFDSGSNDAEGSVIGGDPSESRKRPQRGRQTAKRTAGKRSSTSRSATTGTGKKRVAAKGKRKTTAKKKPAASATSQRRGAARVKKAAPSKGRPVKGRSAKKSVGRKRKR</sequence>
<feature type="compositionally biased region" description="Low complexity" evidence="5">
    <location>
        <begin position="8"/>
        <end position="17"/>
    </location>
</feature>
<dbReference type="PANTHER" id="PTHR47683:SF2">
    <property type="entry name" value="RNA-BINDING S4 DOMAIN-CONTAINING PROTEIN"/>
    <property type="match status" value="1"/>
</dbReference>
<feature type="compositionally biased region" description="Basic and acidic residues" evidence="5">
    <location>
        <begin position="324"/>
        <end position="334"/>
    </location>
</feature>
<dbReference type="NCBIfam" id="TIGR00093">
    <property type="entry name" value="pseudouridine synthase"/>
    <property type="match status" value="1"/>
</dbReference>
<accession>A0A517NYR8</accession>
<gene>
    <name evidence="7" type="primary">rluB</name>
    <name evidence="7" type="ORF">K239x_42640</name>
</gene>
<comment type="similarity">
    <text evidence="1 4">Belongs to the pseudouridine synthase RsuA family.</text>
</comment>
<dbReference type="Proteomes" id="UP000319817">
    <property type="component" value="Chromosome"/>
</dbReference>
<evidence type="ECO:0000256" key="4">
    <source>
        <dbReference type="RuleBase" id="RU003887"/>
    </source>
</evidence>
<dbReference type="Gene3D" id="3.30.70.1560">
    <property type="entry name" value="Alpha-L RNA-binding motif"/>
    <property type="match status" value="1"/>
</dbReference>
<dbReference type="EMBL" id="CP036526">
    <property type="protein sequence ID" value="QDT12255.1"/>
    <property type="molecule type" value="Genomic_DNA"/>
</dbReference>
<dbReference type="Pfam" id="PF01479">
    <property type="entry name" value="S4"/>
    <property type="match status" value="1"/>
</dbReference>
<dbReference type="InterPro" id="IPR020094">
    <property type="entry name" value="TruA/RsuA/RluB/E/F_N"/>
</dbReference>
<dbReference type="PROSITE" id="PS01149">
    <property type="entry name" value="PSI_RSU"/>
    <property type="match status" value="1"/>
</dbReference>
<dbReference type="Pfam" id="PF00849">
    <property type="entry name" value="PseudoU_synth_2"/>
    <property type="match status" value="1"/>
</dbReference>
<dbReference type="InterPro" id="IPR018496">
    <property type="entry name" value="PsdUridine_synth_RsuA/RluB_CS"/>
</dbReference>
<feature type="compositionally biased region" description="Basic residues" evidence="5">
    <location>
        <begin position="314"/>
        <end position="323"/>
    </location>
</feature>
<protein>
    <recommendedName>
        <fullName evidence="4">Pseudouridine synthase</fullName>
        <ecNumber evidence="4">5.4.99.-</ecNumber>
    </recommendedName>
</protein>
<dbReference type="InterPro" id="IPR006145">
    <property type="entry name" value="PsdUridine_synth_RsuA/RluA"/>
</dbReference>
<feature type="compositionally biased region" description="Basic residues" evidence="5">
    <location>
        <begin position="358"/>
        <end position="371"/>
    </location>
</feature>
<feature type="region of interest" description="Disordered" evidence="5">
    <location>
        <begin position="1"/>
        <end position="34"/>
    </location>
</feature>
<dbReference type="SUPFAM" id="SSF55120">
    <property type="entry name" value="Pseudouridine synthase"/>
    <property type="match status" value="1"/>
</dbReference>
<dbReference type="PROSITE" id="PS50889">
    <property type="entry name" value="S4"/>
    <property type="match status" value="1"/>
</dbReference>
<evidence type="ECO:0000313" key="7">
    <source>
        <dbReference type="EMBL" id="QDT12255.1"/>
    </source>
</evidence>
<evidence type="ECO:0000256" key="1">
    <source>
        <dbReference type="ARBA" id="ARBA00008348"/>
    </source>
</evidence>
<proteinExistence type="inferred from homology"/>
<dbReference type="EC" id="5.4.99.-" evidence="4"/>